<dbReference type="NCBIfam" id="TIGR00051">
    <property type="entry name" value="YbgC/FadM family acyl-CoA thioesterase"/>
    <property type="match status" value="1"/>
</dbReference>
<comment type="caution">
    <text evidence="3">The sequence shown here is derived from an EMBL/GenBank/DDBJ whole genome shotgun (WGS) entry which is preliminary data.</text>
</comment>
<accession>A0A9D2L3A0</accession>
<dbReference type="PANTHER" id="PTHR31793:SF27">
    <property type="entry name" value="NOVEL THIOESTERASE SUPERFAMILY DOMAIN AND SAPOSIN A-TYPE DOMAIN CONTAINING PROTEIN (0610012H03RIK)"/>
    <property type="match status" value="1"/>
</dbReference>
<protein>
    <submittedName>
        <fullName evidence="3">Acyl-CoA thioesterase</fullName>
    </submittedName>
</protein>
<dbReference type="GO" id="GO:0047617">
    <property type="term" value="F:fatty acyl-CoA hydrolase activity"/>
    <property type="evidence" value="ECO:0007669"/>
    <property type="project" value="TreeGrafter"/>
</dbReference>
<proteinExistence type="inferred from homology"/>
<dbReference type="EMBL" id="DWYR01000009">
    <property type="protein sequence ID" value="HJA98617.1"/>
    <property type="molecule type" value="Genomic_DNA"/>
</dbReference>
<reference evidence="3" key="2">
    <citation type="submission" date="2021-04" db="EMBL/GenBank/DDBJ databases">
        <authorList>
            <person name="Gilroy R."/>
        </authorList>
    </citation>
    <scope>NUCLEOTIDE SEQUENCE</scope>
    <source>
        <strain evidence="3">CHK169-11906</strain>
    </source>
</reference>
<dbReference type="Proteomes" id="UP000824259">
    <property type="component" value="Unassembled WGS sequence"/>
</dbReference>
<evidence type="ECO:0000313" key="3">
    <source>
        <dbReference type="EMBL" id="HJA98617.1"/>
    </source>
</evidence>
<evidence type="ECO:0000256" key="2">
    <source>
        <dbReference type="ARBA" id="ARBA00022801"/>
    </source>
</evidence>
<dbReference type="PIRSF" id="PIRSF003230">
    <property type="entry name" value="YbgC"/>
    <property type="match status" value="1"/>
</dbReference>
<keyword evidence="2" id="KW-0378">Hydrolase</keyword>
<dbReference type="Pfam" id="PF13279">
    <property type="entry name" value="4HBT_2"/>
    <property type="match status" value="1"/>
</dbReference>
<dbReference type="PANTHER" id="PTHR31793">
    <property type="entry name" value="4-HYDROXYBENZOYL-COA THIOESTERASE FAMILY MEMBER"/>
    <property type="match status" value="1"/>
</dbReference>
<reference evidence="3" key="1">
    <citation type="journal article" date="2021" name="PeerJ">
        <title>Extensive microbial diversity within the chicken gut microbiome revealed by metagenomics and culture.</title>
        <authorList>
            <person name="Gilroy R."/>
            <person name="Ravi A."/>
            <person name="Getino M."/>
            <person name="Pursley I."/>
            <person name="Horton D.L."/>
            <person name="Alikhan N.F."/>
            <person name="Baker D."/>
            <person name="Gharbi K."/>
            <person name="Hall N."/>
            <person name="Watson M."/>
            <person name="Adriaenssens E.M."/>
            <person name="Foster-Nyarko E."/>
            <person name="Jarju S."/>
            <person name="Secka A."/>
            <person name="Antonio M."/>
            <person name="Oren A."/>
            <person name="Chaudhuri R.R."/>
            <person name="La Ragione R."/>
            <person name="Hildebrand F."/>
            <person name="Pallen M.J."/>
        </authorList>
    </citation>
    <scope>NUCLEOTIDE SEQUENCE</scope>
    <source>
        <strain evidence="3">CHK169-11906</strain>
    </source>
</reference>
<dbReference type="CDD" id="cd00586">
    <property type="entry name" value="4HBT"/>
    <property type="match status" value="1"/>
</dbReference>
<evidence type="ECO:0000313" key="4">
    <source>
        <dbReference type="Proteomes" id="UP000824259"/>
    </source>
</evidence>
<dbReference type="AlphaFoldDB" id="A0A9D2L3A0"/>
<name>A0A9D2L3A0_9BACT</name>
<sequence length="134" mass="15988">MLEGEFKFRVWYKDTDQMGIMHHSNYICYYEAARSELMRSLGTSYAQMEQEGVMMPILEVHSKYLRSAHYDELISVRIMLRELPMARITFEYEIYNEQRELLNTGSTVLGFINSQTRRPCRAPRNFVELLEKNM</sequence>
<evidence type="ECO:0000256" key="1">
    <source>
        <dbReference type="ARBA" id="ARBA00005953"/>
    </source>
</evidence>
<dbReference type="Gene3D" id="3.10.129.10">
    <property type="entry name" value="Hotdog Thioesterase"/>
    <property type="match status" value="1"/>
</dbReference>
<dbReference type="InterPro" id="IPR006684">
    <property type="entry name" value="YbgC/YbaW"/>
</dbReference>
<comment type="similarity">
    <text evidence="1">Belongs to the 4-hydroxybenzoyl-CoA thioesterase family.</text>
</comment>
<dbReference type="SUPFAM" id="SSF54637">
    <property type="entry name" value="Thioesterase/thiol ester dehydrase-isomerase"/>
    <property type="match status" value="1"/>
</dbReference>
<dbReference type="InterPro" id="IPR029069">
    <property type="entry name" value="HotDog_dom_sf"/>
</dbReference>
<gene>
    <name evidence="3" type="ORF">H9779_03330</name>
</gene>
<organism evidence="3 4">
    <name type="scientific">Candidatus Alistipes avicola</name>
    <dbReference type="NCBI Taxonomy" id="2838432"/>
    <lineage>
        <taxon>Bacteria</taxon>
        <taxon>Pseudomonadati</taxon>
        <taxon>Bacteroidota</taxon>
        <taxon>Bacteroidia</taxon>
        <taxon>Bacteroidales</taxon>
        <taxon>Rikenellaceae</taxon>
        <taxon>Alistipes</taxon>
    </lineage>
</organism>
<dbReference type="InterPro" id="IPR050563">
    <property type="entry name" value="4-hydroxybenzoyl-CoA_TE"/>
</dbReference>